<comment type="similarity">
    <text evidence="2">Belongs to the HIN-200 family.</text>
</comment>
<evidence type="ECO:0000256" key="1">
    <source>
        <dbReference type="ARBA" id="ARBA00004123"/>
    </source>
</evidence>
<dbReference type="STRING" id="56216.A0A1A6HD41"/>
<comment type="subcellular location">
    <subcellularLocation>
        <location evidence="1">Nucleus</location>
    </subcellularLocation>
</comment>
<evidence type="ECO:0000256" key="3">
    <source>
        <dbReference type="ARBA" id="ARBA00023242"/>
    </source>
</evidence>
<comment type="caution">
    <text evidence="5">The sequence shown here is derived from an EMBL/GenBank/DDBJ whole genome shotgun (WGS) entry which is preliminary data.</text>
</comment>
<dbReference type="GO" id="GO:0035458">
    <property type="term" value="P:cellular response to interferon-beta"/>
    <property type="evidence" value="ECO:0007669"/>
    <property type="project" value="InterPro"/>
</dbReference>
<organism evidence="5 6">
    <name type="scientific">Neotoma lepida</name>
    <name type="common">Desert woodrat</name>
    <dbReference type="NCBI Taxonomy" id="56216"/>
    <lineage>
        <taxon>Eukaryota</taxon>
        <taxon>Metazoa</taxon>
        <taxon>Chordata</taxon>
        <taxon>Craniata</taxon>
        <taxon>Vertebrata</taxon>
        <taxon>Euteleostomi</taxon>
        <taxon>Mammalia</taxon>
        <taxon>Eutheria</taxon>
        <taxon>Euarchontoglires</taxon>
        <taxon>Glires</taxon>
        <taxon>Rodentia</taxon>
        <taxon>Myomorpha</taxon>
        <taxon>Muroidea</taxon>
        <taxon>Cricetidae</taxon>
        <taxon>Neotominae</taxon>
        <taxon>Neotoma</taxon>
    </lineage>
</organism>
<dbReference type="AlphaFoldDB" id="A0A1A6HD41"/>
<gene>
    <name evidence="5" type="ORF">A6R68_17718</name>
</gene>
<dbReference type="EMBL" id="LZPO01035298">
    <property type="protein sequence ID" value="OBS75830.1"/>
    <property type="molecule type" value="Genomic_DNA"/>
</dbReference>
<evidence type="ECO:0000313" key="5">
    <source>
        <dbReference type="EMBL" id="OBS75830.1"/>
    </source>
</evidence>
<protein>
    <recommendedName>
        <fullName evidence="4">HIN-200 domain-containing protein</fullName>
    </recommendedName>
</protein>
<dbReference type="SUPFAM" id="SSF159141">
    <property type="entry name" value="HIN-2000 domain-like"/>
    <property type="match status" value="1"/>
</dbReference>
<dbReference type="PANTHER" id="PTHR12200">
    <property type="entry name" value="INTERFERON-INDUCIBLE PROTEIN AIM2 FAMILY MEMBER"/>
    <property type="match status" value="1"/>
</dbReference>
<dbReference type="GO" id="GO:0005829">
    <property type="term" value="C:cytosol"/>
    <property type="evidence" value="ECO:0007669"/>
    <property type="project" value="TreeGrafter"/>
</dbReference>
<evidence type="ECO:0000313" key="6">
    <source>
        <dbReference type="Proteomes" id="UP000092124"/>
    </source>
</evidence>
<name>A0A1A6HD41_NEOLE</name>
<reference evidence="5 6" key="1">
    <citation type="submission" date="2016-06" db="EMBL/GenBank/DDBJ databases">
        <title>The Draft Genome Sequence and Annotation of the Desert Woodrat Neotoma lepida.</title>
        <authorList>
            <person name="Campbell M."/>
            <person name="Oakeson K.F."/>
            <person name="Yandell M."/>
            <person name="Halpert J.R."/>
            <person name="Dearing D."/>
        </authorList>
    </citation>
    <scope>NUCLEOTIDE SEQUENCE [LARGE SCALE GENOMIC DNA]</scope>
    <source>
        <strain evidence="5">417</strain>
        <tissue evidence="5">Liver</tissue>
    </source>
</reference>
<dbReference type="Proteomes" id="UP000092124">
    <property type="component" value="Unassembled WGS sequence"/>
</dbReference>
<proteinExistence type="inferred from homology"/>
<feature type="non-terminal residue" evidence="5">
    <location>
        <position position="131"/>
    </location>
</feature>
<feature type="domain" description="HIN-200" evidence="4">
    <location>
        <begin position="71"/>
        <end position="131"/>
    </location>
</feature>
<dbReference type="PANTHER" id="PTHR12200:SF28">
    <property type="entry name" value="INTEFERON-ACTIVABLE PROTEIN 208-RELATED"/>
    <property type="match status" value="1"/>
</dbReference>
<accession>A0A1A6HD41</accession>
<dbReference type="GO" id="GO:0002218">
    <property type="term" value="P:activation of innate immune response"/>
    <property type="evidence" value="ECO:0007669"/>
    <property type="project" value="InterPro"/>
</dbReference>
<sequence length="131" mass="14180">MPSSVQAFLVTPETTASDYKSPQVSVATVSNSYNTPQVTPATVPSRFNPPPWSPATSVLNSCQWQQCPAIYIGHNGFLEIYRAFSVFEVNGTNMMNIPLSLRQIGNATPKINTICTQRGGTFVNGVFAAHV</sequence>
<dbReference type="Pfam" id="PF02760">
    <property type="entry name" value="HIN"/>
    <property type="match status" value="1"/>
</dbReference>
<keyword evidence="6" id="KW-1185">Reference proteome</keyword>
<dbReference type="InterPro" id="IPR040205">
    <property type="entry name" value="HIN-200"/>
</dbReference>
<keyword evidence="3" id="KW-0539">Nucleus</keyword>
<evidence type="ECO:0000259" key="4">
    <source>
        <dbReference type="PROSITE" id="PS50834"/>
    </source>
</evidence>
<dbReference type="GO" id="GO:0005654">
    <property type="term" value="C:nucleoplasm"/>
    <property type="evidence" value="ECO:0007669"/>
    <property type="project" value="TreeGrafter"/>
</dbReference>
<evidence type="ECO:0000256" key="2">
    <source>
        <dbReference type="ARBA" id="ARBA00008647"/>
    </source>
</evidence>
<dbReference type="PROSITE" id="PS50834">
    <property type="entry name" value="HIN_200"/>
    <property type="match status" value="1"/>
</dbReference>
<dbReference type="GO" id="GO:0003690">
    <property type="term" value="F:double-stranded DNA binding"/>
    <property type="evidence" value="ECO:0007669"/>
    <property type="project" value="TreeGrafter"/>
</dbReference>
<dbReference type="InterPro" id="IPR004021">
    <property type="entry name" value="HIN200/IF120x"/>
</dbReference>